<dbReference type="CDD" id="cd04301">
    <property type="entry name" value="NAT_SF"/>
    <property type="match status" value="1"/>
</dbReference>
<gene>
    <name evidence="4" type="ORF">ACFSR1_03885</name>
</gene>
<dbReference type="PROSITE" id="PS51186">
    <property type="entry name" value="GNAT"/>
    <property type="match status" value="1"/>
</dbReference>
<accession>A0ABW5LA68</accession>
<dbReference type="Proteomes" id="UP001597319">
    <property type="component" value="Unassembled WGS sequence"/>
</dbReference>
<keyword evidence="1 4" id="KW-0808">Transferase</keyword>
<dbReference type="EC" id="2.3.-.-" evidence="4"/>
<dbReference type="Gene3D" id="3.40.630.30">
    <property type="match status" value="1"/>
</dbReference>
<evidence type="ECO:0000313" key="5">
    <source>
        <dbReference type="Proteomes" id="UP001597319"/>
    </source>
</evidence>
<dbReference type="InterPro" id="IPR000182">
    <property type="entry name" value="GNAT_dom"/>
</dbReference>
<evidence type="ECO:0000259" key="3">
    <source>
        <dbReference type="PROSITE" id="PS51186"/>
    </source>
</evidence>
<comment type="caution">
    <text evidence="4">The sequence shown here is derived from an EMBL/GenBank/DDBJ whole genome shotgun (WGS) entry which is preliminary data.</text>
</comment>
<sequence length="154" mass="18047">MKNAAKFHIRKALENDIPSIIRLCEKHAAFEKSEYRKKGKVKKLSEAIFSNIPKLFCLVVEVKGELVGYATYMKQYSTWDTEEYMYMDCLYLEESYRGSGIGEKIMVSIGQESKKLGCKLMQWQTPKFNERAAKFYHRIGAISKEKLRFFMQND</sequence>
<dbReference type="PANTHER" id="PTHR10545:SF29">
    <property type="entry name" value="GH14572P-RELATED"/>
    <property type="match status" value="1"/>
</dbReference>
<dbReference type="InterPro" id="IPR051016">
    <property type="entry name" value="Diverse_Substrate_AcTransf"/>
</dbReference>
<organism evidence="4 5">
    <name type="scientific">Aquimarina rubra</name>
    <dbReference type="NCBI Taxonomy" id="1920033"/>
    <lineage>
        <taxon>Bacteria</taxon>
        <taxon>Pseudomonadati</taxon>
        <taxon>Bacteroidota</taxon>
        <taxon>Flavobacteriia</taxon>
        <taxon>Flavobacteriales</taxon>
        <taxon>Flavobacteriaceae</taxon>
        <taxon>Aquimarina</taxon>
    </lineage>
</organism>
<dbReference type="RefSeq" id="WP_378289831.1">
    <property type="nucleotide sequence ID" value="NZ_JBHULE010000004.1"/>
</dbReference>
<dbReference type="InterPro" id="IPR016181">
    <property type="entry name" value="Acyl_CoA_acyltransferase"/>
</dbReference>
<reference evidence="5" key="1">
    <citation type="journal article" date="2019" name="Int. J. Syst. Evol. Microbiol.">
        <title>The Global Catalogue of Microorganisms (GCM) 10K type strain sequencing project: providing services to taxonomists for standard genome sequencing and annotation.</title>
        <authorList>
            <consortium name="The Broad Institute Genomics Platform"/>
            <consortium name="The Broad Institute Genome Sequencing Center for Infectious Disease"/>
            <person name="Wu L."/>
            <person name="Ma J."/>
        </authorList>
    </citation>
    <scope>NUCLEOTIDE SEQUENCE [LARGE SCALE GENOMIC DNA]</scope>
    <source>
        <strain evidence="5">KCTC 52274</strain>
    </source>
</reference>
<proteinExistence type="predicted"/>
<evidence type="ECO:0000256" key="1">
    <source>
        <dbReference type="ARBA" id="ARBA00022679"/>
    </source>
</evidence>
<protein>
    <submittedName>
        <fullName evidence="4">GNAT family N-acetyltransferase</fullName>
        <ecNumber evidence="4">2.3.-.-</ecNumber>
    </submittedName>
</protein>
<dbReference type="Pfam" id="PF00583">
    <property type="entry name" value="Acetyltransf_1"/>
    <property type="match status" value="1"/>
</dbReference>
<dbReference type="EMBL" id="JBHULE010000004">
    <property type="protein sequence ID" value="MFD2561798.1"/>
    <property type="molecule type" value="Genomic_DNA"/>
</dbReference>
<feature type="domain" description="N-acetyltransferase" evidence="3">
    <location>
        <begin position="7"/>
        <end position="154"/>
    </location>
</feature>
<dbReference type="GO" id="GO:0016746">
    <property type="term" value="F:acyltransferase activity"/>
    <property type="evidence" value="ECO:0007669"/>
    <property type="project" value="UniProtKB-KW"/>
</dbReference>
<name>A0ABW5LA68_9FLAO</name>
<dbReference type="PANTHER" id="PTHR10545">
    <property type="entry name" value="DIAMINE N-ACETYLTRANSFERASE"/>
    <property type="match status" value="1"/>
</dbReference>
<evidence type="ECO:0000256" key="2">
    <source>
        <dbReference type="ARBA" id="ARBA00023315"/>
    </source>
</evidence>
<evidence type="ECO:0000313" key="4">
    <source>
        <dbReference type="EMBL" id="MFD2561798.1"/>
    </source>
</evidence>
<keyword evidence="5" id="KW-1185">Reference proteome</keyword>
<dbReference type="SUPFAM" id="SSF55729">
    <property type="entry name" value="Acyl-CoA N-acyltransferases (Nat)"/>
    <property type="match status" value="1"/>
</dbReference>
<keyword evidence="2 4" id="KW-0012">Acyltransferase</keyword>